<feature type="domain" description="Integrase catalytic" evidence="13">
    <location>
        <begin position="727"/>
        <end position="885"/>
    </location>
</feature>
<keyword evidence="15" id="KW-1185">Reference proteome</keyword>
<dbReference type="Pfam" id="PF00078">
    <property type="entry name" value="RVT_1"/>
    <property type="match status" value="1"/>
</dbReference>
<dbReference type="InterPro" id="IPR043502">
    <property type="entry name" value="DNA/RNA_pol_sf"/>
</dbReference>
<dbReference type="FunFam" id="3.30.420.10:FF:000032">
    <property type="entry name" value="Retrovirus-related Pol polyprotein from transposon 297-like Protein"/>
    <property type="match status" value="1"/>
</dbReference>
<dbReference type="PROSITE" id="PS50994">
    <property type="entry name" value="INTEGRASE"/>
    <property type="match status" value="1"/>
</dbReference>
<sequence>MSVELTDFFEHPSEEGFSQLSKKQLLEVADKFEIPLTTKDKSLKEGLGLVIKAALVKLGILTCELGSPLPLIGDQEQTKKKFPEGTVTSLTFEQQKQLLLLEMEKNKMSQEVELRRLDVEAQRFALIREGRLGNYDSTPKAFDVARALKLMPKFDDNDLDTFFNLFERLAGLMRWEDSEQTLLLQCVFYGKAQRAYSTLTVRDSQIYSKVKETVLKAYELVPEAYRQRFRALRKGAQQTFTEFARELRIQFDRWRSVSQVEDFDSLCELLLLEQFRNTLPENLSVYLTERNVQSAEAAAVLADEYVLTHKDVKRTNWRRPNSSVDNVSVEVPSLPANVKAEKKLRAFGDKSDQCAYCLNKGHWKKDCPALKAKMNRTKSDLKPALAASSVTKVVEGVDVNTAQGNLVLCSDEKLSYAPFITDGSVSLVGSDEKIPVKILRDTGASETFILESVLPFSESSSTGSEVLIKGIGLQVLSVPLHTMVLESELITGQVVVGVRPSLPVEGIAVILGNNLAGGRVWRDVPPPPIVTDSPSSLLEQVDVDKQFPDVFVTCAVTRAMSKNVVENQDKEPRQIRDRRKVFPNLSLLFPTVSRQELVVAQREDPSLKEMFSEVLAPEEVASAMSGCFVEDGLLLRKWLSGREVPIGEPYEQVVVPMSLRDTVLRWAHGDVVGHLGVNKTYNHLLRYFYWPQLKKDVRRFIKTCSTCQLTGKPNQCLKPAPLYPIPVIDTPFQHLIIDCVGPLPPSKSGSAYLLTVMCQNTRYPAAYPLRSITTRAIVKAMTQFISVFGIPRVIQSDQGSNFTSHMFKEVLQQLGVKQNQSSAYHPQSQGALERFHQTLKSLLRAYCVELKGDWEEGLPWLMLAAREVVQDSLGFSPNQLVFGHKVRGPLALLHDGLKEVSDPPQGLLQYVEGFRRRLFLAGQMAKENLLNKQKKMKRLFDRNTESRVFCPGDQVLALLPLPTSPFCAKFLGPYTVVRQVSEQNYLISTPERKRHSQLCHVNLLKPFYSRFSESEKAPAAVAIASSVTEMAEDVKVPEDGILQPRLNNSETLKKLDEFVKHLPFKQRDELSSLISDFPMLFSDSPSRTNVIEHDIDVGDAKPIRQHFYRVSLEKQRHLESEIKYMIENNIAKPSFSSWASPCLLVGKPDGTYRFCTDYRKLNNITKPDSFPLPRMEDCVDAVGSALYVSKFDLLKGYWQVPLTTRAQEIASFITPSGLYSYSVMSFGLRNAPATFQRLMNRVTSGLDGCAVYLDDVVVYSDSWEQHIVRIRALFERLAEAKLTVNLAKCELAKATVTYLGKVVGQGNVRPVRAKVLAIDNFPPPNTKRELMRFLGMVGYYRSFCSNFSSVVAPLTDLLKKSVKFEWSLQCKQAFDNVKLLLSTAPVLAAPRIGYPFQIQVDASQVGAGAVLLQTDEHGIERPVCYFSRKFRAHQLHYSTIEKEALALIWALQFFEVYLTSGTFPIVVFSDHNPLTFLHSLQSPNQRLIRWSLFLQPYPLEIRHIRGVENVLADALSRAPCENLDT</sequence>
<dbReference type="FunFam" id="3.30.70.270:FF:000020">
    <property type="entry name" value="Transposon Tf2-6 polyprotein-like Protein"/>
    <property type="match status" value="1"/>
</dbReference>
<keyword evidence="8" id="KW-0695">RNA-directed DNA polymerase</keyword>
<dbReference type="SUPFAM" id="SSF56672">
    <property type="entry name" value="DNA/RNA polymerases"/>
    <property type="match status" value="1"/>
</dbReference>
<dbReference type="Pfam" id="PF00665">
    <property type="entry name" value="rve"/>
    <property type="match status" value="1"/>
</dbReference>
<evidence type="ECO:0000256" key="5">
    <source>
        <dbReference type="ARBA" id="ARBA00022722"/>
    </source>
</evidence>
<evidence type="ECO:0000256" key="7">
    <source>
        <dbReference type="ARBA" id="ARBA00022801"/>
    </source>
</evidence>
<dbReference type="Pfam" id="PF22938">
    <property type="entry name" value="Integrase_p58_C"/>
    <property type="match status" value="1"/>
</dbReference>
<keyword evidence="5" id="KW-0540">Nuclease</keyword>
<dbReference type="CDD" id="cd09274">
    <property type="entry name" value="RNase_HI_RT_Ty3"/>
    <property type="match status" value="1"/>
</dbReference>
<dbReference type="GO" id="GO:0003676">
    <property type="term" value="F:nucleic acid binding"/>
    <property type="evidence" value="ECO:0007669"/>
    <property type="project" value="InterPro"/>
</dbReference>
<dbReference type="PROSITE" id="PS50878">
    <property type="entry name" value="RT_POL"/>
    <property type="match status" value="1"/>
</dbReference>
<evidence type="ECO:0000256" key="8">
    <source>
        <dbReference type="ARBA" id="ARBA00022918"/>
    </source>
</evidence>
<dbReference type="InterPro" id="IPR036875">
    <property type="entry name" value="Znf_CCHC_sf"/>
</dbReference>
<dbReference type="PROSITE" id="PS50175">
    <property type="entry name" value="ASP_PROT_RETROV"/>
    <property type="match status" value="1"/>
</dbReference>
<keyword evidence="3" id="KW-0808">Transferase</keyword>
<evidence type="ECO:0000259" key="11">
    <source>
        <dbReference type="PROSITE" id="PS50804"/>
    </source>
</evidence>
<dbReference type="GO" id="GO:0004523">
    <property type="term" value="F:RNA-DNA hybrid ribonuclease activity"/>
    <property type="evidence" value="ECO:0007669"/>
    <property type="project" value="UniProtKB-EC"/>
</dbReference>
<dbReference type="InterPro" id="IPR041373">
    <property type="entry name" value="RT_RNaseH"/>
</dbReference>
<dbReference type="GO" id="GO:0003964">
    <property type="term" value="F:RNA-directed DNA polymerase activity"/>
    <property type="evidence" value="ECO:0007669"/>
    <property type="project" value="UniProtKB-KW"/>
</dbReference>
<dbReference type="FunFam" id="1.10.340.70:FF:000001">
    <property type="entry name" value="Retrovirus-related Pol polyprotein from transposon gypsy-like Protein"/>
    <property type="match status" value="1"/>
</dbReference>
<dbReference type="GO" id="GO:0004190">
    <property type="term" value="F:aspartic-type endopeptidase activity"/>
    <property type="evidence" value="ECO:0007669"/>
    <property type="project" value="InterPro"/>
</dbReference>
<keyword evidence="6" id="KW-0255">Endonuclease</keyword>
<dbReference type="Gene3D" id="3.10.10.10">
    <property type="entry name" value="HIV Type 1 Reverse Transcriptase, subunit A, domain 1"/>
    <property type="match status" value="1"/>
</dbReference>
<proteinExistence type="inferred from homology"/>
<dbReference type="Gene3D" id="3.30.420.10">
    <property type="entry name" value="Ribonuclease H-like superfamily/Ribonuclease H"/>
    <property type="match status" value="1"/>
</dbReference>
<dbReference type="SUPFAM" id="SSF57756">
    <property type="entry name" value="Retrovirus zinc finger-like domains"/>
    <property type="match status" value="1"/>
</dbReference>
<evidence type="ECO:0000256" key="3">
    <source>
        <dbReference type="ARBA" id="ARBA00022679"/>
    </source>
</evidence>
<evidence type="ECO:0000313" key="14">
    <source>
        <dbReference type="Ensembl" id="ENSCCRP00010088443.1"/>
    </source>
</evidence>
<dbReference type="PANTHER" id="PTHR37984:SF5">
    <property type="entry name" value="PROTEIN NYNRIN-LIKE"/>
    <property type="match status" value="1"/>
</dbReference>
<dbReference type="InterPro" id="IPR036397">
    <property type="entry name" value="RNaseH_sf"/>
</dbReference>
<dbReference type="GO" id="GO:0008270">
    <property type="term" value="F:zinc ion binding"/>
    <property type="evidence" value="ECO:0007669"/>
    <property type="project" value="InterPro"/>
</dbReference>
<keyword evidence="7" id="KW-0378">Hydrolase</keyword>
<protein>
    <recommendedName>
        <fullName evidence="9">Gypsy retrotransposon integrase-like protein 1</fullName>
        <ecNumber evidence="2">3.1.26.4</ecNumber>
    </recommendedName>
</protein>
<dbReference type="Pfam" id="PF02023">
    <property type="entry name" value="SCAN"/>
    <property type="match status" value="1"/>
</dbReference>
<evidence type="ECO:0000256" key="9">
    <source>
        <dbReference type="ARBA" id="ARBA00039658"/>
    </source>
</evidence>
<keyword evidence="4" id="KW-0548">Nucleotidyltransferase</keyword>
<dbReference type="InterPro" id="IPR050951">
    <property type="entry name" value="Retrovirus_Pol_polyprotein"/>
</dbReference>
<reference evidence="14" key="2">
    <citation type="submission" date="2025-09" db="UniProtKB">
        <authorList>
            <consortium name="Ensembl"/>
        </authorList>
    </citation>
    <scope>IDENTIFICATION</scope>
</reference>
<dbReference type="Gene3D" id="3.30.70.270">
    <property type="match status" value="2"/>
</dbReference>
<dbReference type="InterPro" id="IPR001995">
    <property type="entry name" value="Peptidase_A2_cat"/>
</dbReference>
<feature type="domain" description="Reverse transcriptase" evidence="12">
    <location>
        <begin position="1126"/>
        <end position="1303"/>
    </location>
</feature>
<dbReference type="InterPro" id="IPR041588">
    <property type="entry name" value="Integrase_H2C2"/>
</dbReference>
<dbReference type="GO" id="GO:0006508">
    <property type="term" value="P:proteolysis"/>
    <property type="evidence" value="ECO:0007669"/>
    <property type="project" value="InterPro"/>
</dbReference>
<dbReference type="InterPro" id="IPR001584">
    <property type="entry name" value="Integrase_cat-core"/>
</dbReference>
<dbReference type="GO" id="GO:0015074">
    <property type="term" value="P:DNA integration"/>
    <property type="evidence" value="ECO:0007669"/>
    <property type="project" value="InterPro"/>
</dbReference>
<comment type="similarity">
    <text evidence="1">Belongs to the beta type-B retroviral polymerase family. HERV class-II K(HML-2) pol subfamily.</text>
</comment>
<evidence type="ECO:0000259" key="13">
    <source>
        <dbReference type="PROSITE" id="PS50994"/>
    </source>
</evidence>
<dbReference type="Gene3D" id="1.10.4020.10">
    <property type="entry name" value="DNA breaking-rejoining enzymes"/>
    <property type="match status" value="1"/>
</dbReference>
<evidence type="ECO:0000256" key="2">
    <source>
        <dbReference type="ARBA" id="ARBA00012180"/>
    </source>
</evidence>
<evidence type="ECO:0000256" key="1">
    <source>
        <dbReference type="ARBA" id="ARBA00010879"/>
    </source>
</evidence>
<dbReference type="PANTHER" id="PTHR37984">
    <property type="entry name" value="PROTEIN CBG26694"/>
    <property type="match status" value="1"/>
</dbReference>
<evidence type="ECO:0000313" key="15">
    <source>
        <dbReference type="Proteomes" id="UP000694427"/>
    </source>
</evidence>
<dbReference type="CDD" id="cd01647">
    <property type="entry name" value="RT_LTR"/>
    <property type="match status" value="1"/>
</dbReference>
<feature type="domain" description="SCAN box" evidence="11">
    <location>
        <begin position="226"/>
        <end position="304"/>
    </location>
</feature>
<dbReference type="Proteomes" id="UP000694427">
    <property type="component" value="Unplaced"/>
</dbReference>
<dbReference type="Pfam" id="PF17921">
    <property type="entry name" value="Integrase_H2C2"/>
    <property type="match status" value="1"/>
</dbReference>
<dbReference type="PROSITE" id="PS50804">
    <property type="entry name" value="SCAN_BOX"/>
    <property type="match status" value="1"/>
</dbReference>
<evidence type="ECO:0000259" key="12">
    <source>
        <dbReference type="PROSITE" id="PS50878"/>
    </source>
</evidence>
<dbReference type="InterPro" id="IPR003309">
    <property type="entry name" value="SCAN_dom"/>
</dbReference>
<dbReference type="SUPFAM" id="SSF47353">
    <property type="entry name" value="Retrovirus capsid dimerization domain-like"/>
    <property type="match status" value="1"/>
</dbReference>
<accession>A0A8C1NBP2</accession>
<dbReference type="InterPro" id="IPR000477">
    <property type="entry name" value="RT_dom"/>
</dbReference>
<evidence type="ECO:0000259" key="10">
    <source>
        <dbReference type="PROSITE" id="PS50175"/>
    </source>
</evidence>
<dbReference type="InterPro" id="IPR043128">
    <property type="entry name" value="Rev_trsase/Diguanyl_cyclase"/>
</dbReference>
<reference evidence="14" key="1">
    <citation type="submission" date="2025-08" db="UniProtKB">
        <authorList>
            <consortium name="Ensembl"/>
        </authorList>
    </citation>
    <scope>IDENTIFICATION</scope>
</reference>
<dbReference type="InterPro" id="IPR054465">
    <property type="entry name" value="Integrase_p58-like_C"/>
</dbReference>
<dbReference type="InterPro" id="IPR012337">
    <property type="entry name" value="RNaseH-like_sf"/>
</dbReference>
<name>A0A8C1NBP2_CYPCA</name>
<dbReference type="EC" id="3.1.26.4" evidence="2"/>
<dbReference type="SUPFAM" id="SSF53098">
    <property type="entry name" value="Ribonuclease H-like"/>
    <property type="match status" value="1"/>
</dbReference>
<feature type="domain" description="Peptidase A2" evidence="10">
    <location>
        <begin position="436"/>
        <end position="472"/>
    </location>
</feature>
<evidence type="ECO:0000256" key="6">
    <source>
        <dbReference type="ARBA" id="ARBA00022759"/>
    </source>
</evidence>
<dbReference type="Gene3D" id="1.10.340.70">
    <property type="match status" value="1"/>
</dbReference>
<organism evidence="14 15">
    <name type="scientific">Cyprinus carpio</name>
    <name type="common">Common carp</name>
    <dbReference type="NCBI Taxonomy" id="7962"/>
    <lineage>
        <taxon>Eukaryota</taxon>
        <taxon>Metazoa</taxon>
        <taxon>Chordata</taxon>
        <taxon>Craniata</taxon>
        <taxon>Vertebrata</taxon>
        <taxon>Euteleostomi</taxon>
        <taxon>Actinopterygii</taxon>
        <taxon>Neopterygii</taxon>
        <taxon>Teleostei</taxon>
        <taxon>Ostariophysi</taxon>
        <taxon>Cypriniformes</taxon>
        <taxon>Cyprinidae</taxon>
        <taxon>Cyprininae</taxon>
        <taxon>Cyprinus</taxon>
    </lineage>
</organism>
<dbReference type="Pfam" id="PF17917">
    <property type="entry name" value="RT_RNaseH"/>
    <property type="match status" value="1"/>
</dbReference>
<dbReference type="Ensembl" id="ENSCCRT00010098069.1">
    <property type="protein sequence ID" value="ENSCCRP00010088443.1"/>
    <property type="gene ID" value="ENSCCRG00010038620.1"/>
</dbReference>
<dbReference type="Gene3D" id="4.10.60.10">
    <property type="entry name" value="Zinc finger, CCHC-type"/>
    <property type="match status" value="1"/>
</dbReference>
<evidence type="ECO:0000256" key="4">
    <source>
        <dbReference type="ARBA" id="ARBA00022695"/>
    </source>
</evidence>
<dbReference type="InterPro" id="IPR038269">
    <property type="entry name" value="SCAN_sf"/>
</dbReference>